<dbReference type="HAMAP" id="MF_00934">
    <property type="entry name" value="23SrRNA_methyltr_J"/>
    <property type="match status" value="1"/>
</dbReference>
<feature type="binding site" evidence="1">
    <location>
        <position position="108"/>
    </location>
    <ligand>
        <name>S-adenosyl-L-methionine</name>
        <dbReference type="ChEBI" id="CHEBI:59789"/>
    </ligand>
</feature>
<feature type="binding site" evidence="1">
    <location>
        <position position="41"/>
    </location>
    <ligand>
        <name>S-adenosyl-L-methionine</name>
        <dbReference type="ChEBI" id="CHEBI:59789"/>
    </ligand>
</feature>
<gene>
    <name evidence="1 2" type="primary">rlmJ</name>
    <name evidence="2" type="ORF">K0B96_04875</name>
</gene>
<dbReference type="PANTHER" id="PTHR37426">
    <property type="entry name" value="RIBOSOMAL RNA LARGE SUBUNIT METHYLTRANSFERASE J"/>
    <property type="match status" value="1"/>
</dbReference>
<comment type="function">
    <text evidence="1">Specifically methylates the adenine in position 2030 of 23S rRNA.</text>
</comment>
<sequence>MNYRHHFHAGNFADVMKHALLVALVRGLQRKERGFLYLDTHAGRGGYDLSVAAQGDSLVRTPEWPEGVGRLWAASDLPAELRDYIDSVRQFDRRAGNIEETARFYPGSPWIVRSLVRPQDRMVLYEQQPAECAALRAEFAGDPQVKVQEADGYGAPRAWLPPAERRALVLIDPPFEAQGEYGRMTTAVSEGLERLPAGVFALWYPLTERARVDAFFASLREMVLPPTLALELVVDPDAPKMKGCGLVVINPPWQFERTTRPTLATLAALLGRSHRATAETIWLVRET</sequence>
<feature type="binding site" evidence="1">
    <location>
        <position position="126"/>
    </location>
    <ligand>
        <name>S-adenosyl-L-methionine</name>
        <dbReference type="ChEBI" id="CHEBI:59789"/>
    </ligand>
</feature>
<keyword evidence="1" id="KW-0694">RNA-binding</keyword>
<feature type="active site" description="Proton acceptor" evidence="1">
    <location>
        <position position="172"/>
    </location>
</feature>
<dbReference type="SUPFAM" id="SSF53335">
    <property type="entry name" value="S-adenosyl-L-methionine-dependent methyltransferases"/>
    <property type="match status" value="1"/>
</dbReference>
<dbReference type="PANTHER" id="PTHR37426:SF1">
    <property type="entry name" value="RIBOSOMAL RNA LARGE SUBUNIT METHYLTRANSFERASE J"/>
    <property type="match status" value="1"/>
</dbReference>
<dbReference type="GO" id="GO:0005829">
    <property type="term" value="C:cytosol"/>
    <property type="evidence" value="ECO:0007669"/>
    <property type="project" value="TreeGrafter"/>
</dbReference>
<dbReference type="EMBL" id="CP080507">
    <property type="protein sequence ID" value="QYM79954.1"/>
    <property type="molecule type" value="Genomic_DNA"/>
</dbReference>
<dbReference type="AlphaFoldDB" id="A0A8F9TY15"/>
<dbReference type="GO" id="GO:0070475">
    <property type="term" value="P:rRNA base methylation"/>
    <property type="evidence" value="ECO:0007669"/>
    <property type="project" value="UniProtKB-UniRule"/>
</dbReference>
<dbReference type="KEGG" id="ole:K0B96_04875"/>
<dbReference type="InterPro" id="IPR007473">
    <property type="entry name" value="RlmJ"/>
</dbReference>
<proteinExistence type="inferred from homology"/>
<name>A0A8F9TY15_9BACT</name>
<feature type="binding site" evidence="1">
    <location>
        <position position="172"/>
    </location>
    <ligand>
        <name>S-adenosyl-L-methionine</name>
        <dbReference type="ChEBI" id="CHEBI:59789"/>
    </ligand>
</feature>
<feature type="binding site" evidence="1">
    <location>
        <position position="18"/>
    </location>
    <ligand>
        <name>S-adenosyl-L-methionine</name>
        <dbReference type="ChEBI" id="CHEBI:59789"/>
    </ligand>
</feature>
<comment type="subunit">
    <text evidence="1">Monomer.</text>
</comment>
<reference evidence="2" key="1">
    <citation type="submission" date="2021-08" db="EMBL/GenBank/DDBJ databases">
        <title>Genome of a novel bacterium of the phylum Verrucomicrobia, Oleiharenicola sp. KSB-15.</title>
        <authorList>
            <person name="Chung J.-H."/>
            <person name="Ahn J.-H."/>
            <person name="Yoon Y."/>
            <person name="Kim D.-Y."/>
            <person name="An S.-H."/>
            <person name="Park I."/>
            <person name="Yeon J."/>
        </authorList>
    </citation>
    <scope>NUCLEOTIDE SEQUENCE</scope>
    <source>
        <strain evidence="2">KSB-15</strain>
    </source>
</reference>
<keyword evidence="1" id="KW-0489">Methyltransferase</keyword>
<dbReference type="EC" id="2.1.1.266" evidence="1"/>
<keyword evidence="1" id="KW-0808">Transferase</keyword>
<comment type="catalytic activity">
    <reaction evidence="1">
        <text>adenosine(2030) in 23S rRNA + S-adenosyl-L-methionine = N(6)-methyladenosine(2030) in 23S rRNA + S-adenosyl-L-homocysteine + H(+)</text>
        <dbReference type="Rhea" id="RHEA:43736"/>
        <dbReference type="Rhea" id="RHEA-COMP:10668"/>
        <dbReference type="Rhea" id="RHEA-COMP:10669"/>
        <dbReference type="ChEBI" id="CHEBI:15378"/>
        <dbReference type="ChEBI" id="CHEBI:57856"/>
        <dbReference type="ChEBI" id="CHEBI:59789"/>
        <dbReference type="ChEBI" id="CHEBI:74411"/>
        <dbReference type="ChEBI" id="CHEBI:74449"/>
        <dbReference type="EC" id="2.1.1.266"/>
    </reaction>
</comment>
<evidence type="ECO:0000313" key="3">
    <source>
        <dbReference type="Proteomes" id="UP000825051"/>
    </source>
</evidence>
<evidence type="ECO:0000256" key="1">
    <source>
        <dbReference type="HAMAP-Rule" id="MF_00934"/>
    </source>
</evidence>
<dbReference type="Pfam" id="PF04378">
    <property type="entry name" value="RsmJ"/>
    <property type="match status" value="1"/>
</dbReference>
<dbReference type="Proteomes" id="UP000825051">
    <property type="component" value="Chromosome"/>
</dbReference>
<feature type="site" description="Interaction with substrate rRNA" evidence="1">
    <location>
        <position position="3"/>
    </location>
</feature>
<dbReference type="GO" id="GO:0036307">
    <property type="term" value="F:23S rRNA (adenine(2030)-N(6))-methyltransferase activity"/>
    <property type="evidence" value="ECO:0007669"/>
    <property type="project" value="UniProtKB-UniRule"/>
</dbReference>
<organism evidence="2 3">
    <name type="scientific">Horticoccus luteus</name>
    <dbReference type="NCBI Taxonomy" id="2862869"/>
    <lineage>
        <taxon>Bacteria</taxon>
        <taxon>Pseudomonadati</taxon>
        <taxon>Verrucomicrobiota</taxon>
        <taxon>Opitutia</taxon>
        <taxon>Opitutales</taxon>
        <taxon>Opitutaceae</taxon>
        <taxon>Horticoccus</taxon>
    </lineage>
</organism>
<dbReference type="GO" id="GO:0003723">
    <property type="term" value="F:RNA binding"/>
    <property type="evidence" value="ECO:0007669"/>
    <property type="project" value="UniProtKB-UniRule"/>
</dbReference>
<dbReference type="InterPro" id="IPR029063">
    <property type="entry name" value="SAM-dependent_MTases_sf"/>
</dbReference>
<dbReference type="Gene3D" id="3.40.50.150">
    <property type="entry name" value="Vaccinia Virus protein VP39"/>
    <property type="match status" value="1"/>
</dbReference>
<keyword evidence="1" id="KW-0949">S-adenosyl-L-methionine</keyword>
<protein>
    <recommendedName>
        <fullName evidence="1">Ribosomal RNA large subunit methyltransferase J</fullName>
        <ecNumber evidence="1">2.1.1.266</ecNumber>
    </recommendedName>
    <alternativeName>
        <fullName evidence="1">23S rRNA (adenine(2030)-N6)-methyltransferase</fullName>
    </alternativeName>
    <alternativeName>
        <fullName evidence="1">23S rRNA m6A2030 methyltransferase</fullName>
    </alternativeName>
</protein>
<feature type="binding site" evidence="1">
    <location>
        <begin position="151"/>
        <end position="152"/>
    </location>
    <ligand>
        <name>S-adenosyl-L-methionine</name>
        <dbReference type="ChEBI" id="CHEBI:59789"/>
    </ligand>
</feature>
<keyword evidence="3" id="KW-1185">Reference proteome</keyword>
<comment type="similarity">
    <text evidence="1">Belongs to the RlmJ family.</text>
</comment>
<keyword evidence="1" id="KW-0698">rRNA processing</keyword>
<evidence type="ECO:0000313" key="2">
    <source>
        <dbReference type="EMBL" id="QYM79954.1"/>
    </source>
</evidence>
<accession>A0A8F9TY15</accession>